<evidence type="ECO:0000313" key="2">
    <source>
        <dbReference type="EMBL" id="SEF57740.1"/>
    </source>
</evidence>
<sequence length="206" mass="22494">MTSISVEQLAKEITDRATGDGRFVVAVAGPPGAGKSTLSEALVDRLGDIAAVLPMDGFHMDNADLIELGLLPRKGAPETFHAEAFGKLLSDVRTQDTVDYPTFDRSMDRTVPNGGRIEPTTRIIVAEGNYLLLKDKPWDQLASMFDMTVLLEVPRDVLETRLIQRWLDHGMSEADAIARARGNDMVNVDTVINRSGTPDFRVGEVG</sequence>
<accession>A0A1H5T4K8</accession>
<keyword evidence="2" id="KW-0418">Kinase</keyword>
<proteinExistence type="predicted"/>
<evidence type="ECO:0000313" key="3">
    <source>
        <dbReference type="Proteomes" id="UP000236752"/>
    </source>
</evidence>
<organism evidence="2 3">
    <name type="scientific">Thalassococcus halodurans</name>
    <dbReference type="NCBI Taxonomy" id="373675"/>
    <lineage>
        <taxon>Bacteria</taxon>
        <taxon>Pseudomonadati</taxon>
        <taxon>Pseudomonadota</taxon>
        <taxon>Alphaproteobacteria</taxon>
        <taxon>Rhodobacterales</taxon>
        <taxon>Roseobacteraceae</taxon>
        <taxon>Thalassococcus</taxon>
    </lineage>
</organism>
<dbReference type="GO" id="GO:0005524">
    <property type="term" value="F:ATP binding"/>
    <property type="evidence" value="ECO:0007669"/>
    <property type="project" value="InterPro"/>
</dbReference>
<reference evidence="2 3" key="1">
    <citation type="submission" date="2016-10" db="EMBL/GenBank/DDBJ databases">
        <authorList>
            <person name="de Groot N.N."/>
        </authorList>
    </citation>
    <scope>NUCLEOTIDE SEQUENCE [LARGE SCALE GENOMIC DNA]</scope>
    <source>
        <strain evidence="2 3">DSM 26915</strain>
    </source>
</reference>
<dbReference type="InterPro" id="IPR006083">
    <property type="entry name" value="PRK/URK"/>
</dbReference>
<dbReference type="RefSeq" id="WP_200813153.1">
    <property type="nucleotide sequence ID" value="NZ_FNUZ01000001.1"/>
</dbReference>
<dbReference type="SUPFAM" id="SSF52540">
    <property type="entry name" value="P-loop containing nucleoside triphosphate hydrolases"/>
    <property type="match status" value="1"/>
</dbReference>
<gene>
    <name evidence="2" type="ORF">SAMN04488045_0488</name>
</gene>
<dbReference type="InterPro" id="IPR027417">
    <property type="entry name" value="P-loop_NTPase"/>
</dbReference>
<dbReference type="Gene3D" id="3.40.50.300">
    <property type="entry name" value="P-loop containing nucleotide triphosphate hydrolases"/>
    <property type="match status" value="3"/>
</dbReference>
<name>A0A1H5T4K8_9RHOB</name>
<evidence type="ECO:0000259" key="1">
    <source>
        <dbReference type="Pfam" id="PF00485"/>
    </source>
</evidence>
<dbReference type="Pfam" id="PF00485">
    <property type="entry name" value="PRK"/>
    <property type="match status" value="1"/>
</dbReference>
<dbReference type="PANTHER" id="PTHR10285">
    <property type="entry name" value="URIDINE KINASE"/>
    <property type="match status" value="1"/>
</dbReference>
<dbReference type="Proteomes" id="UP000236752">
    <property type="component" value="Unassembled WGS sequence"/>
</dbReference>
<dbReference type="EMBL" id="FNUZ01000001">
    <property type="protein sequence ID" value="SEF57740.1"/>
    <property type="molecule type" value="Genomic_DNA"/>
</dbReference>
<keyword evidence="3" id="KW-1185">Reference proteome</keyword>
<protein>
    <submittedName>
        <fullName evidence="2">Panthothenate kinase</fullName>
    </submittedName>
</protein>
<keyword evidence="2" id="KW-0808">Transferase</keyword>
<dbReference type="GO" id="GO:0016301">
    <property type="term" value="F:kinase activity"/>
    <property type="evidence" value="ECO:0007669"/>
    <property type="project" value="UniProtKB-KW"/>
</dbReference>
<dbReference type="AlphaFoldDB" id="A0A1H5T4K8"/>
<feature type="domain" description="Phosphoribulokinase/uridine kinase" evidence="1">
    <location>
        <begin position="24"/>
        <end position="167"/>
    </location>
</feature>